<name>A0AAI9TLB9_PENTH</name>
<evidence type="ECO:0000313" key="1">
    <source>
        <dbReference type="EMBL" id="KAJ9489437.1"/>
    </source>
</evidence>
<dbReference type="Proteomes" id="UP001227192">
    <property type="component" value="Unassembled WGS sequence"/>
</dbReference>
<dbReference type="AlphaFoldDB" id="A0AAI9TLB9"/>
<gene>
    <name evidence="1" type="ORF">VN97_g3812</name>
</gene>
<proteinExistence type="predicted"/>
<comment type="caution">
    <text evidence="1">The sequence shown here is derived from an EMBL/GenBank/DDBJ whole genome shotgun (WGS) entry which is preliminary data.</text>
</comment>
<accession>A0AAI9TLB9</accession>
<evidence type="ECO:0000313" key="2">
    <source>
        <dbReference type="Proteomes" id="UP001227192"/>
    </source>
</evidence>
<reference evidence="1" key="1">
    <citation type="submission" date="2015-06" db="EMBL/GenBank/DDBJ databases">
        <authorList>
            <person name="Nguyen H."/>
        </authorList>
    </citation>
    <scope>NUCLEOTIDE SEQUENCE</scope>
    <source>
        <strain evidence="1">DAOM 180753</strain>
    </source>
</reference>
<sequence length="93" mass="10655">MDLQGLDSGVSQATWAKLVSWEEALPRRIYLNHYNNNIPMNMLVSNEVMSLEKRKGEDSMRKVRATKYATRHITLLLVHIASSNLDPQMLKDA</sequence>
<keyword evidence="2" id="KW-1185">Reference proteome</keyword>
<protein>
    <submittedName>
        <fullName evidence="1">Uncharacterized protein</fullName>
    </submittedName>
</protein>
<dbReference type="EMBL" id="LACB01000084">
    <property type="protein sequence ID" value="KAJ9489437.1"/>
    <property type="molecule type" value="Genomic_DNA"/>
</dbReference>
<organism evidence="1 2">
    <name type="scientific">Penicillium thymicola</name>
    <dbReference type="NCBI Taxonomy" id="293382"/>
    <lineage>
        <taxon>Eukaryota</taxon>
        <taxon>Fungi</taxon>
        <taxon>Dikarya</taxon>
        <taxon>Ascomycota</taxon>
        <taxon>Pezizomycotina</taxon>
        <taxon>Eurotiomycetes</taxon>
        <taxon>Eurotiomycetidae</taxon>
        <taxon>Eurotiales</taxon>
        <taxon>Aspergillaceae</taxon>
        <taxon>Penicillium</taxon>
    </lineage>
</organism>
<reference evidence="1" key="2">
    <citation type="journal article" date="2016" name="Fungal Biol.">
        <title>Ochratoxin A production by Penicillium thymicola.</title>
        <authorList>
            <person name="Nguyen H.D.T."/>
            <person name="McMullin D.R."/>
            <person name="Ponomareva E."/>
            <person name="Riley R."/>
            <person name="Pomraning K.R."/>
            <person name="Baker S.E."/>
            <person name="Seifert K.A."/>
        </authorList>
    </citation>
    <scope>NUCLEOTIDE SEQUENCE</scope>
    <source>
        <strain evidence="1">DAOM 180753</strain>
    </source>
</reference>